<keyword evidence="5" id="KW-0598">Phosphotransferase system</keyword>
<dbReference type="GO" id="GO:0005886">
    <property type="term" value="C:plasma membrane"/>
    <property type="evidence" value="ECO:0007669"/>
    <property type="project" value="UniProtKB-SubCell"/>
</dbReference>
<dbReference type="EMBL" id="NIHT01000004">
    <property type="protein sequence ID" value="PLT76875.1"/>
    <property type="molecule type" value="Genomic_DNA"/>
</dbReference>
<reference evidence="10" key="2">
    <citation type="submission" date="2022-12" db="EMBL/GenBank/DDBJ databases">
        <title>Genome of R. gnavus strain RSHDN_123.</title>
        <authorList>
            <person name="Abdugheni R."/>
        </authorList>
    </citation>
    <scope>NUCLEOTIDE SEQUENCE</scope>
    <source>
        <strain evidence="10">RSHDN_123</strain>
    </source>
</reference>
<comment type="subcellular location">
    <subcellularLocation>
        <location evidence="1">Cell membrane</location>
        <topology evidence="1">Multi-pass membrane protein</topology>
    </subcellularLocation>
</comment>
<dbReference type="Proteomes" id="UP001148455">
    <property type="component" value="Unassembled WGS sequence"/>
</dbReference>
<evidence type="ECO:0000256" key="1">
    <source>
        <dbReference type="ARBA" id="ARBA00004651"/>
    </source>
</evidence>
<evidence type="ECO:0000256" key="7">
    <source>
        <dbReference type="ARBA" id="ARBA00022989"/>
    </source>
</evidence>
<dbReference type="InterPro" id="IPR050303">
    <property type="entry name" value="GatZ_KbaZ_carbometab"/>
</dbReference>
<dbReference type="AlphaFoldDB" id="A0A2N5NII4"/>
<dbReference type="Proteomes" id="UP000234891">
    <property type="component" value="Unassembled WGS sequence"/>
</dbReference>
<dbReference type="PANTHER" id="PTHR32502">
    <property type="entry name" value="N-ACETYLGALACTOSAMINE PERMEASE II COMPONENT-RELATED"/>
    <property type="match status" value="1"/>
</dbReference>
<proteinExistence type="predicted"/>
<evidence type="ECO:0000313" key="15">
    <source>
        <dbReference type="Proteomes" id="UP000234840"/>
    </source>
</evidence>
<evidence type="ECO:0000256" key="6">
    <source>
        <dbReference type="ARBA" id="ARBA00022692"/>
    </source>
</evidence>
<dbReference type="Pfam" id="PF03609">
    <property type="entry name" value="EII-Sor"/>
    <property type="match status" value="1"/>
</dbReference>
<dbReference type="EMBL" id="NIHW01000041">
    <property type="protein sequence ID" value="PLT83617.1"/>
    <property type="molecule type" value="Genomic_DNA"/>
</dbReference>
<evidence type="ECO:0000313" key="12">
    <source>
        <dbReference type="EMBL" id="PLT74237.1"/>
    </source>
</evidence>
<feature type="transmembrane region" description="Helical" evidence="9">
    <location>
        <begin position="98"/>
        <end position="120"/>
    </location>
</feature>
<evidence type="ECO:0000256" key="8">
    <source>
        <dbReference type="ARBA" id="ARBA00023136"/>
    </source>
</evidence>
<accession>A0A2N5NII4</accession>
<dbReference type="EMBL" id="NIHM01000008">
    <property type="protein sequence ID" value="PLT55520.1"/>
    <property type="molecule type" value="Genomic_DNA"/>
</dbReference>
<protein>
    <submittedName>
        <fullName evidence="11">PTS mannose/fructose/sorbose/N-acetylgalactosamine transporter subunit IIC</fullName>
    </submittedName>
    <submittedName>
        <fullName evidence="10">PTS sugar transporter subunit IIC</fullName>
    </submittedName>
</protein>
<dbReference type="GO" id="GO:0009401">
    <property type="term" value="P:phosphoenolpyruvate-dependent sugar phosphotransferase system"/>
    <property type="evidence" value="ECO:0007669"/>
    <property type="project" value="UniProtKB-KW"/>
</dbReference>
<sequence>MEITIVQAVLIGLWTGVCLSGMLLGIYTNRCLIMATGVGLILGDLPTGLAMGAVGELAFMGFGVSQGGSVPPNPMGPGIIGSIMAITMKGAGVDVATALALSFPFAVAFQFVITLVYTAMAGVSATATKALDNKQFKKFRLCCNLTVWVFLVLGFVIGFAGAMSAEGLEKVISLIPTWLNTGLSVAGAMLPAIGFAMILNVMAKKELIPFVLLGYCAIAYFKLPIIGVAILGTTVALLVHFYTGKGNKSGTETEEVEVEFEDGI</sequence>
<keyword evidence="3" id="KW-1003">Cell membrane</keyword>
<dbReference type="EMBL" id="NIHS01000004">
    <property type="protein sequence ID" value="PLT74237.1"/>
    <property type="molecule type" value="Genomic_DNA"/>
</dbReference>
<keyword evidence="2" id="KW-0813">Transport</keyword>
<dbReference type="RefSeq" id="WP_024853156.1">
    <property type="nucleotide sequence ID" value="NZ_CAXSWW010000004.1"/>
</dbReference>
<evidence type="ECO:0000313" key="14">
    <source>
        <dbReference type="EMBL" id="PLT83617.1"/>
    </source>
</evidence>
<name>A0A2N5NII4_MEDGN</name>
<evidence type="ECO:0000256" key="2">
    <source>
        <dbReference type="ARBA" id="ARBA00022448"/>
    </source>
</evidence>
<evidence type="ECO:0000256" key="3">
    <source>
        <dbReference type="ARBA" id="ARBA00022475"/>
    </source>
</evidence>
<gene>
    <name evidence="11" type="ORF">CDL18_07280</name>
    <name evidence="14" type="ORF">CDL20_13255</name>
    <name evidence="13" type="ORF">CDL23_03745</name>
    <name evidence="12" type="ORF">CDL26_03930</name>
    <name evidence="10" type="ORF">O8D18_07485</name>
</gene>
<keyword evidence="8 9" id="KW-0472">Membrane</keyword>
<reference evidence="15 16" key="1">
    <citation type="journal article" date="2017" name="Genome Med.">
        <title>A novel Ruminococcus gnavus clade enriched in inflammatory bowel disease patients.</title>
        <authorList>
            <person name="Hall A.B."/>
            <person name="Yassour M."/>
            <person name="Sauk J."/>
            <person name="Garner A."/>
            <person name="Jiang X."/>
            <person name="Arthur T."/>
            <person name="Lagoudas G.K."/>
            <person name="Vatanen T."/>
            <person name="Fornelos N."/>
            <person name="Wilson R."/>
            <person name="Bertha M."/>
            <person name="Cohen M."/>
            <person name="Garber J."/>
            <person name="Khalili H."/>
            <person name="Gevers D."/>
            <person name="Ananthakrishnan A.N."/>
            <person name="Kugathasan S."/>
            <person name="Lander E.S."/>
            <person name="Blainey P."/>
            <person name="Vlamakis H."/>
            <person name="Xavier R.J."/>
            <person name="Huttenhower C."/>
        </authorList>
    </citation>
    <scope>NUCLEOTIDE SEQUENCE [LARGE SCALE GENOMIC DNA]</scope>
    <source>
        <strain evidence="11 16">RJX1118</strain>
        <strain evidence="12 17">RJX1124</strain>
        <strain evidence="13 18">RJX1125</strain>
        <strain evidence="14 15">RJX1128</strain>
    </source>
</reference>
<feature type="transmembrane region" description="Helical" evidence="9">
    <location>
        <begin position="210"/>
        <end position="242"/>
    </location>
</feature>
<evidence type="ECO:0000313" key="10">
    <source>
        <dbReference type="EMBL" id="MCZ7693880.1"/>
    </source>
</evidence>
<evidence type="ECO:0000313" key="16">
    <source>
        <dbReference type="Proteomes" id="UP000234849"/>
    </source>
</evidence>
<organism evidence="11 16">
    <name type="scientific">Mediterraneibacter gnavus</name>
    <name type="common">Ruminococcus gnavus</name>
    <dbReference type="NCBI Taxonomy" id="33038"/>
    <lineage>
        <taxon>Bacteria</taxon>
        <taxon>Bacillati</taxon>
        <taxon>Bacillota</taxon>
        <taxon>Clostridia</taxon>
        <taxon>Lachnospirales</taxon>
        <taxon>Lachnospiraceae</taxon>
        <taxon>Mediterraneibacter</taxon>
    </lineage>
</organism>
<evidence type="ECO:0000313" key="17">
    <source>
        <dbReference type="Proteomes" id="UP000234891"/>
    </source>
</evidence>
<dbReference type="PROSITE" id="PS51106">
    <property type="entry name" value="PTS_EIIC_TYPE_4"/>
    <property type="match status" value="1"/>
</dbReference>
<dbReference type="InterPro" id="IPR004700">
    <property type="entry name" value="PTS_IIC_man"/>
</dbReference>
<feature type="transmembrane region" description="Helical" evidence="9">
    <location>
        <begin position="39"/>
        <end position="64"/>
    </location>
</feature>
<feature type="transmembrane region" description="Helical" evidence="9">
    <location>
        <begin position="183"/>
        <end position="203"/>
    </location>
</feature>
<evidence type="ECO:0000256" key="9">
    <source>
        <dbReference type="SAM" id="Phobius"/>
    </source>
</evidence>
<dbReference type="Proteomes" id="UP000234840">
    <property type="component" value="Unassembled WGS sequence"/>
</dbReference>
<feature type="transmembrane region" description="Helical" evidence="9">
    <location>
        <begin position="6"/>
        <end position="27"/>
    </location>
</feature>
<evidence type="ECO:0000313" key="13">
    <source>
        <dbReference type="EMBL" id="PLT76875.1"/>
    </source>
</evidence>
<dbReference type="EMBL" id="JAPZED010000006">
    <property type="protein sequence ID" value="MCZ7693880.1"/>
    <property type="molecule type" value="Genomic_DNA"/>
</dbReference>
<keyword evidence="4 10" id="KW-0762">Sugar transport</keyword>
<evidence type="ECO:0000256" key="5">
    <source>
        <dbReference type="ARBA" id="ARBA00022683"/>
    </source>
</evidence>
<comment type="caution">
    <text evidence="11">The sequence shown here is derived from an EMBL/GenBank/DDBJ whole genome shotgun (WGS) entry which is preliminary data.</text>
</comment>
<evidence type="ECO:0000256" key="4">
    <source>
        <dbReference type="ARBA" id="ARBA00022597"/>
    </source>
</evidence>
<evidence type="ECO:0000313" key="18">
    <source>
        <dbReference type="Proteomes" id="UP000235093"/>
    </source>
</evidence>
<evidence type="ECO:0000313" key="11">
    <source>
        <dbReference type="EMBL" id="PLT55520.1"/>
    </source>
</evidence>
<dbReference type="Proteomes" id="UP000235093">
    <property type="component" value="Unassembled WGS sequence"/>
</dbReference>
<keyword evidence="6 9" id="KW-0812">Transmembrane</keyword>
<dbReference type="Proteomes" id="UP000234849">
    <property type="component" value="Unassembled WGS sequence"/>
</dbReference>
<feature type="transmembrane region" description="Helical" evidence="9">
    <location>
        <begin position="141"/>
        <end position="163"/>
    </location>
</feature>
<keyword evidence="7 9" id="KW-1133">Transmembrane helix</keyword>
<dbReference type="PANTHER" id="PTHR32502:SF8">
    <property type="entry name" value="N-ACETYLGALACTOSAMINE PERMEASE IIC COMPONENT 1"/>
    <property type="match status" value="1"/>
</dbReference>